<dbReference type="Proteomes" id="UP000191988">
    <property type="component" value="Unassembled WGS sequence"/>
</dbReference>
<evidence type="ECO:0000313" key="8">
    <source>
        <dbReference type="EMBL" id="CUX43338.1"/>
    </source>
</evidence>
<dbReference type="Gene3D" id="3.60.20.30">
    <property type="entry name" value="(Glycosyl)asparaginase"/>
    <property type="match status" value="1"/>
</dbReference>
<dbReference type="PANTHER" id="PTHR10188:SF6">
    <property type="entry name" value="N(4)-(BETA-N-ACETYLGLUCOSAMINYL)-L-ASPARAGINASE"/>
    <property type="match status" value="1"/>
</dbReference>
<keyword evidence="2 8" id="KW-0378">Hydrolase</keyword>
<organism evidence="8 9">
    <name type="scientific">Agrobacterium tomkonis CFBP 6623</name>
    <dbReference type="NCBI Taxonomy" id="1183432"/>
    <lineage>
        <taxon>Bacteria</taxon>
        <taxon>Pseudomonadati</taxon>
        <taxon>Pseudomonadota</taxon>
        <taxon>Alphaproteobacteria</taxon>
        <taxon>Hyphomicrobiales</taxon>
        <taxon>Rhizobiaceae</taxon>
        <taxon>Rhizobium/Agrobacterium group</taxon>
        <taxon>Agrobacterium</taxon>
        <taxon>Agrobacterium tumefaciens complex</taxon>
    </lineage>
</organism>
<evidence type="ECO:0000256" key="5">
    <source>
        <dbReference type="PIRSR" id="PIRSR600246-1"/>
    </source>
</evidence>
<dbReference type="STRING" id="1183432.AGR3A_Lc110026"/>
<feature type="active site" description="Nucleophile" evidence="5">
    <location>
        <position position="174"/>
    </location>
</feature>
<evidence type="ECO:0000256" key="1">
    <source>
        <dbReference type="ARBA" id="ARBA00022670"/>
    </source>
</evidence>
<evidence type="ECO:0000256" key="2">
    <source>
        <dbReference type="ARBA" id="ARBA00022801"/>
    </source>
</evidence>
<dbReference type="EMBL" id="FBWK01000047">
    <property type="protein sequence ID" value="CUX43338.1"/>
    <property type="molecule type" value="Genomic_DNA"/>
</dbReference>
<dbReference type="Pfam" id="PF01112">
    <property type="entry name" value="Asparaginase_2"/>
    <property type="match status" value="1"/>
</dbReference>
<sequence length="314" mass="32284">MTKIALAIHGGCGVMPEHSMTPAEWEAARDDLAAALRAGYGVLKAGGTALEAVEAAVVVMEDSPHFNAGHGAALNENGIHELDASIMDGKTLAAGAISASRAIRNPVKAARALMADERAVYLTGEAADQFAKEQGLATEPQSYFTTQKRIEALAAMKVHAAAGTEATENEKHGTVGAVALDAAGHLAAATSTGGYTNKPNGRVGDSPVIGAGTYARDGACAVSGTGKGEFFIRYVVGHEIASRVAYLGQDLETAAGDLVHKDLAPYDIGAGLVAIDAEGGISAPYNTPGMFRGWVTPSGEARVATHDRVYEVEL</sequence>
<proteinExistence type="predicted"/>
<dbReference type="SUPFAM" id="SSF56235">
    <property type="entry name" value="N-terminal nucleophile aminohydrolases (Ntn hydrolases)"/>
    <property type="match status" value="1"/>
</dbReference>
<name>A0A1S7QX70_9HYPH</name>
<dbReference type="PANTHER" id="PTHR10188">
    <property type="entry name" value="L-ASPARAGINASE"/>
    <property type="match status" value="1"/>
</dbReference>
<accession>A0A1S7QX70</accession>
<dbReference type="AlphaFoldDB" id="A0A1S7QX70"/>
<dbReference type="InterPro" id="IPR000246">
    <property type="entry name" value="Peptidase_T2"/>
</dbReference>
<evidence type="ECO:0000256" key="3">
    <source>
        <dbReference type="ARBA" id="ARBA00022813"/>
    </source>
</evidence>
<feature type="binding site" evidence="6">
    <location>
        <begin position="202"/>
        <end position="205"/>
    </location>
    <ligand>
        <name>substrate</name>
    </ligand>
</feature>
<evidence type="ECO:0000256" key="7">
    <source>
        <dbReference type="PIRSR" id="PIRSR600246-3"/>
    </source>
</evidence>
<evidence type="ECO:0000256" key="4">
    <source>
        <dbReference type="ARBA" id="ARBA00069124"/>
    </source>
</evidence>
<keyword evidence="1" id="KW-0645">Protease</keyword>
<dbReference type="FunFam" id="3.60.20.30:FF:000001">
    <property type="entry name" value="Isoaspartyl peptidase/L-asparaginase"/>
    <property type="match status" value="1"/>
</dbReference>
<reference evidence="9" key="1">
    <citation type="submission" date="2016-01" db="EMBL/GenBank/DDBJ databases">
        <authorList>
            <person name="Regsiter A."/>
            <person name="william w."/>
        </authorList>
    </citation>
    <scope>NUCLEOTIDE SEQUENCE [LARGE SCALE GENOMIC DNA]</scope>
    <source>
        <strain evidence="9">CFBP 6623</strain>
    </source>
</reference>
<protein>
    <recommendedName>
        <fullName evidence="4">Isoaspartyl peptidase</fullName>
    </recommendedName>
</protein>
<feature type="site" description="Cleavage; by autolysis" evidence="7">
    <location>
        <begin position="173"/>
        <end position="174"/>
    </location>
</feature>
<keyword evidence="3" id="KW-0068">Autocatalytic cleavage</keyword>
<evidence type="ECO:0000256" key="6">
    <source>
        <dbReference type="PIRSR" id="PIRSR600246-2"/>
    </source>
</evidence>
<feature type="binding site" evidence="6">
    <location>
        <begin position="225"/>
        <end position="228"/>
    </location>
    <ligand>
        <name>substrate</name>
    </ligand>
</feature>
<dbReference type="GO" id="GO:0016811">
    <property type="term" value="F:hydrolase activity, acting on carbon-nitrogen (but not peptide) bonds, in linear amides"/>
    <property type="evidence" value="ECO:0007669"/>
    <property type="project" value="UniProtKB-ARBA"/>
</dbReference>
<gene>
    <name evidence="8" type="primary">iaaA</name>
    <name evidence="8" type="ORF">AGR3A_Lc110026</name>
</gene>
<dbReference type="RefSeq" id="WP_046801391.1">
    <property type="nucleotide sequence ID" value="NZ_LT009724.1"/>
</dbReference>
<dbReference type="GO" id="GO:0006508">
    <property type="term" value="P:proteolysis"/>
    <property type="evidence" value="ECO:0007669"/>
    <property type="project" value="UniProtKB-KW"/>
</dbReference>
<dbReference type="GO" id="GO:0008233">
    <property type="term" value="F:peptidase activity"/>
    <property type="evidence" value="ECO:0007669"/>
    <property type="project" value="UniProtKB-KW"/>
</dbReference>
<keyword evidence="9" id="KW-1185">Reference proteome</keyword>
<dbReference type="CDD" id="cd04701">
    <property type="entry name" value="Asparaginase_2"/>
    <property type="match status" value="1"/>
</dbReference>
<dbReference type="InterPro" id="IPR029055">
    <property type="entry name" value="Ntn_hydrolases_N"/>
</dbReference>
<evidence type="ECO:0000313" key="9">
    <source>
        <dbReference type="Proteomes" id="UP000191988"/>
    </source>
</evidence>